<keyword evidence="3" id="KW-0378">Hydrolase</keyword>
<keyword evidence="4" id="KW-1185">Reference proteome</keyword>
<dbReference type="RefSeq" id="WP_063807677.1">
    <property type="nucleotide sequence ID" value="NZ_JBIRUT010000005.1"/>
</dbReference>
<dbReference type="EMBL" id="JBIRWM010000035">
    <property type="protein sequence ID" value="MFI2162317.1"/>
    <property type="molecule type" value="Genomic_DNA"/>
</dbReference>
<evidence type="ECO:0000259" key="2">
    <source>
        <dbReference type="Pfam" id="PF04471"/>
    </source>
</evidence>
<comment type="caution">
    <text evidence="3">The sequence shown here is derived from an EMBL/GenBank/DDBJ whole genome shotgun (WGS) entry which is preliminary data.</text>
</comment>
<evidence type="ECO:0000256" key="1">
    <source>
        <dbReference type="SAM" id="Phobius"/>
    </source>
</evidence>
<keyword evidence="1" id="KW-0812">Transmembrane</keyword>
<proteinExistence type="predicted"/>
<feature type="domain" description="Restriction endonuclease type IV Mrr" evidence="2">
    <location>
        <begin position="91"/>
        <end position="204"/>
    </location>
</feature>
<evidence type="ECO:0000313" key="3">
    <source>
        <dbReference type="EMBL" id="MFI2162317.1"/>
    </source>
</evidence>
<keyword evidence="3" id="KW-0540">Nuclease</keyword>
<dbReference type="InterPro" id="IPR011335">
    <property type="entry name" value="Restrct_endonuc-II-like"/>
</dbReference>
<keyword evidence="1" id="KW-1133">Transmembrane helix</keyword>
<dbReference type="InterPro" id="IPR007560">
    <property type="entry name" value="Restrct_endonuc_IV_Mrr"/>
</dbReference>
<evidence type="ECO:0000313" key="4">
    <source>
        <dbReference type="Proteomes" id="UP001611397"/>
    </source>
</evidence>
<dbReference type="InterPro" id="IPR052906">
    <property type="entry name" value="Type_IV_Methyl-Rstrct_Enzyme"/>
</dbReference>
<sequence>MAARRRRRRLKKRTRRQLQGWGAVGAVVVAVWVAGHWSVVWPVLVALLAAAVVGGAGWALLRAHRRAVGQDRAWRAQEEAKARELSMAEVDALSWQEFEAYVADLCRRDGCTRVVVSGKSGDLGADVVGYLADGRKLVVQCKKYAPHRSVSSQDMQKFVGTARPEHGADVALFVTTCRTFTKAALGLALRQDIVALHRDLLGSWVRGAHLETLLPLNGSGDGTRGRPSARMPPR</sequence>
<feature type="transmembrane region" description="Helical" evidence="1">
    <location>
        <begin position="20"/>
        <end position="37"/>
    </location>
</feature>
<dbReference type="InterPro" id="IPR011856">
    <property type="entry name" value="tRNA_endonuc-like_dom_sf"/>
</dbReference>
<protein>
    <submittedName>
        <fullName evidence="3">Restriction endonuclease</fullName>
    </submittedName>
</protein>
<name>A0ABW7VS33_STROI</name>
<accession>A0ABW7VS33</accession>
<dbReference type="Gene3D" id="3.40.1350.10">
    <property type="match status" value="1"/>
</dbReference>
<dbReference type="PANTHER" id="PTHR30015:SF6">
    <property type="entry name" value="SLL1429 PROTEIN"/>
    <property type="match status" value="1"/>
</dbReference>
<organism evidence="3 4">
    <name type="scientific">Streptomyces olivaceoviridis</name>
    <name type="common">Streptomyces corchorusii</name>
    <dbReference type="NCBI Taxonomy" id="1921"/>
    <lineage>
        <taxon>Bacteria</taxon>
        <taxon>Bacillati</taxon>
        <taxon>Actinomycetota</taxon>
        <taxon>Actinomycetes</taxon>
        <taxon>Kitasatosporales</taxon>
        <taxon>Streptomycetaceae</taxon>
        <taxon>Streptomyces</taxon>
    </lineage>
</organism>
<reference evidence="3 4" key="1">
    <citation type="submission" date="2024-10" db="EMBL/GenBank/DDBJ databases">
        <title>The Natural Products Discovery Center: Release of the First 8490 Sequenced Strains for Exploring Actinobacteria Biosynthetic Diversity.</title>
        <authorList>
            <person name="Kalkreuter E."/>
            <person name="Kautsar S.A."/>
            <person name="Yang D."/>
            <person name="Bader C.D."/>
            <person name="Teijaro C.N."/>
            <person name="Fluegel L."/>
            <person name="Davis C.M."/>
            <person name="Simpson J.R."/>
            <person name="Lauterbach L."/>
            <person name="Steele A.D."/>
            <person name="Gui C."/>
            <person name="Meng S."/>
            <person name="Li G."/>
            <person name="Viehrig K."/>
            <person name="Ye F."/>
            <person name="Su P."/>
            <person name="Kiefer A.F."/>
            <person name="Nichols A."/>
            <person name="Cepeda A.J."/>
            <person name="Yan W."/>
            <person name="Fan B."/>
            <person name="Jiang Y."/>
            <person name="Adhikari A."/>
            <person name="Zheng C.-J."/>
            <person name="Schuster L."/>
            <person name="Cowan T.M."/>
            <person name="Smanski M.J."/>
            <person name="Chevrette M.G."/>
            <person name="De Carvalho L.P.S."/>
            <person name="Shen B."/>
        </authorList>
    </citation>
    <scope>NUCLEOTIDE SEQUENCE [LARGE SCALE GENOMIC DNA]</scope>
    <source>
        <strain evidence="3 4">NPDC020295</strain>
    </source>
</reference>
<gene>
    <name evidence="3" type="ORF">ACH49L_42955</name>
</gene>
<dbReference type="Proteomes" id="UP001611397">
    <property type="component" value="Unassembled WGS sequence"/>
</dbReference>
<dbReference type="SUPFAM" id="SSF52980">
    <property type="entry name" value="Restriction endonuclease-like"/>
    <property type="match status" value="1"/>
</dbReference>
<feature type="transmembrane region" description="Helical" evidence="1">
    <location>
        <begin position="43"/>
        <end position="61"/>
    </location>
</feature>
<keyword evidence="1" id="KW-0472">Membrane</keyword>
<dbReference type="PANTHER" id="PTHR30015">
    <property type="entry name" value="MRR RESTRICTION SYSTEM PROTEIN"/>
    <property type="match status" value="1"/>
</dbReference>
<dbReference type="GO" id="GO:0004519">
    <property type="term" value="F:endonuclease activity"/>
    <property type="evidence" value="ECO:0007669"/>
    <property type="project" value="UniProtKB-KW"/>
</dbReference>
<dbReference type="Pfam" id="PF04471">
    <property type="entry name" value="Mrr_cat"/>
    <property type="match status" value="1"/>
</dbReference>
<keyword evidence="3" id="KW-0255">Endonuclease</keyword>